<accession>A0A4Y7JAU0</accession>
<dbReference type="Gramene" id="RZC57927">
    <property type="protein sequence ID" value="RZC57927"/>
    <property type="gene ID" value="C5167_005225"/>
</dbReference>
<gene>
    <name evidence="1" type="ORF">C5167_005225</name>
</gene>
<reference evidence="1 2" key="1">
    <citation type="journal article" date="2018" name="Science">
        <title>The opium poppy genome and morphinan production.</title>
        <authorList>
            <person name="Guo L."/>
            <person name="Winzer T."/>
            <person name="Yang X."/>
            <person name="Li Y."/>
            <person name="Ning Z."/>
            <person name="He Z."/>
            <person name="Teodor R."/>
            <person name="Lu Y."/>
            <person name="Bowser T.A."/>
            <person name="Graham I.A."/>
            <person name="Ye K."/>
        </authorList>
    </citation>
    <scope>NUCLEOTIDE SEQUENCE [LARGE SCALE GENOMIC DNA]</scope>
    <source>
        <strain evidence="2">cv. HN1</strain>
        <tissue evidence="1">Leaves</tissue>
    </source>
</reference>
<organism evidence="1 2">
    <name type="scientific">Papaver somniferum</name>
    <name type="common">Opium poppy</name>
    <dbReference type="NCBI Taxonomy" id="3469"/>
    <lineage>
        <taxon>Eukaryota</taxon>
        <taxon>Viridiplantae</taxon>
        <taxon>Streptophyta</taxon>
        <taxon>Embryophyta</taxon>
        <taxon>Tracheophyta</taxon>
        <taxon>Spermatophyta</taxon>
        <taxon>Magnoliopsida</taxon>
        <taxon>Ranunculales</taxon>
        <taxon>Papaveraceae</taxon>
        <taxon>Papaveroideae</taxon>
        <taxon>Papaver</taxon>
    </lineage>
</organism>
<sequence>MAAASRVVGQFRQRVFLWGAQLGKVTRIAGKKENARLLPTAFEELLNVEMDYQITLSGYNRNEAFEGLGLDNPTCKAEQNFKSQNLAFHGLQDGCASIKSS</sequence>
<protein>
    <submittedName>
        <fullName evidence="1">Uncharacterized protein</fullName>
    </submittedName>
</protein>
<keyword evidence="2" id="KW-1185">Reference proteome</keyword>
<evidence type="ECO:0000313" key="1">
    <source>
        <dbReference type="EMBL" id="RZC57927.1"/>
    </source>
</evidence>
<proteinExistence type="predicted"/>
<evidence type="ECO:0000313" key="2">
    <source>
        <dbReference type="Proteomes" id="UP000316621"/>
    </source>
</evidence>
<dbReference type="Proteomes" id="UP000316621">
    <property type="component" value="Chromosome 4"/>
</dbReference>
<dbReference type="AlphaFoldDB" id="A0A4Y7JAU0"/>
<dbReference type="EMBL" id="CM010718">
    <property type="protein sequence ID" value="RZC57927.1"/>
    <property type="molecule type" value="Genomic_DNA"/>
</dbReference>
<name>A0A4Y7JAU0_PAPSO</name>